<reference evidence="11" key="1">
    <citation type="submission" date="2015-10" db="EMBL/GenBank/DDBJ databases">
        <title>Draft genome sequence of Salegentibacter mishustinae KCTC 12263.</title>
        <authorList>
            <person name="Lin W."/>
            <person name="Zheng Q."/>
        </authorList>
    </citation>
    <scope>NUCLEOTIDE SEQUENCE [LARGE SCALE GENOMIC DNA]</scope>
    <source>
        <strain evidence="11">KCTC 12263</strain>
    </source>
</reference>
<comment type="similarity">
    <text evidence="2 8">Belongs to the glycosyl hydrolase 27 family.</text>
</comment>
<evidence type="ECO:0000256" key="3">
    <source>
        <dbReference type="ARBA" id="ARBA00012755"/>
    </source>
</evidence>
<evidence type="ECO:0000256" key="1">
    <source>
        <dbReference type="ARBA" id="ARBA00001255"/>
    </source>
</evidence>
<accession>A0A0Q9Z4A2</accession>
<dbReference type="RefSeq" id="WP_057482358.1">
    <property type="nucleotide sequence ID" value="NZ_BMWR01000004.1"/>
</dbReference>
<dbReference type="SUPFAM" id="SSF51445">
    <property type="entry name" value="(Trans)glycosidases"/>
    <property type="match status" value="1"/>
</dbReference>
<dbReference type="STRING" id="270918.APR42_07960"/>
<dbReference type="InterPro" id="IPR013785">
    <property type="entry name" value="Aldolase_TIM"/>
</dbReference>
<dbReference type="PANTHER" id="PTHR11452">
    <property type="entry name" value="ALPHA-GALACTOSIDASE/ALPHA-N-ACETYLGALACTOSAMINIDASE"/>
    <property type="match status" value="1"/>
</dbReference>
<evidence type="ECO:0000259" key="10">
    <source>
        <dbReference type="Pfam" id="PF17801"/>
    </source>
</evidence>
<evidence type="ECO:0000313" key="11">
    <source>
        <dbReference type="EMBL" id="KRG27685.1"/>
    </source>
</evidence>
<dbReference type="PROSITE" id="PS00512">
    <property type="entry name" value="ALPHA_GALACTOSIDASE"/>
    <property type="match status" value="1"/>
</dbReference>
<feature type="chain" id="PRO_5006389081" description="Alpha-galactosidase" evidence="9">
    <location>
        <begin position="21"/>
        <end position="405"/>
    </location>
</feature>
<evidence type="ECO:0000256" key="2">
    <source>
        <dbReference type="ARBA" id="ARBA00009743"/>
    </source>
</evidence>
<comment type="catalytic activity">
    <reaction evidence="1 8">
        <text>Hydrolysis of terminal, non-reducing alpha-D-galactose residues in alpha-D-galactosides, including galactose oligosaccharides, galactomannans and galactolipids.</text>
        <dbReference type="EC" id="3.2.1.22"/>
    </reaction>
</comment>
<dbReference type="Gene3D" id="2.60.40.1180">
    <property type="entry name" value="Golgi alpha-mannosidase II"/>
    <property type="match status" value="1"/>
</dbReference>
<dbReference type="PRINTS" id="PR00740">
    <property type="entry name" value="GLHYDRLASE27"/>
</dbReference>
<sequence>MIRTNTYIFLALLLSLNSFAQKSEDLADTPPMGWNTWNTFACDINENLIKETADAMVASGMKDAGYEYVIIDDCWHGERDERGFIQVDPERFPSGMKTLADYVHSKGLKLGIYSDAGTETCAGEPGSRGYEYQDAITYAEWGIDYLKYDWCNTENINPIGAYSTMRDALYSAGRPILFAMCEWGDNQPWEWAEDVAHTWRTTGDIYNCWDCEEDHGDWSSWGVLKILDMQEGLRKYAGPGHWNDPDMMEVGNGMTTSEDRAHFTMWSMLAAPLIAGNDLREMSPETVDILTNEKMIAINQDSLGVQAFKYNTEDGLETWFKPLSNGEWAVTFLNRADEEKNVEFDWEKHKIQDPDFDYAVDFNETTFKVEDIWRDKNLKDTDKKLKARISPHDVLTFRLSPKELE</sequence>
<dbReference type="FunFam" id="3.20.20.70:FF:000202">
    <property type="entry name" value="Alpha-galactosidase"/>
    <property type="match status" value="1"/>
</dbReference>
<dbReference type="InterPro" id="IPR017853">
    <property type="entry name" value="GH"/>
</dbReference>
<feature type="signal peptide" evidence="9">
    <location>
        <begin position="1"/>
        <end position="20"/>
    </location>
</feature>
<dbReference type="AlphaFoldDB" id="A0A0Q9Z4A2"/>
<dbReference type="EC" id="3.2.1.22" evidence="3 8"/>
<keyword evidence="5 8" id="KW-0378">Hydrolase</keyword>
<dbReference type="Pfam" id="PF17801">
    <property type="entry name" value="Melibiase_C"/>
    <property type="match status" value="1"/>
</dbReference>
<evidence type="ECO:0000256" key="4">
    <source>
        <dbReference type="ARBA" id="ARBA00022729"/>
    </source>
</evidence>
<dbReference type="InterPro" id="IPR000111">
    <property type="entry name" value="Glyco_hydro_27/36_CS"/>
</dbReference>
<dbReference type="GO" id="GO:0004557">
    <property type="term" value="F:alpha-galactosidase activity"/>
    <property type="evidence" value="ECO:0007669"/>
    <property type="project" value="UniProtKB-EC"/>
</dbReference>
<proteinExistence type="inferred from homology"/>
<gene>
    <name evidence="11" type="ORF">APR42_07960</name>
</gene>
<dbReference type="PANTHER" id="PTHR11452:SF75">
    <property type="entry name" value="ALPHA-GALACTOSIDASE MEL1"/>
    <property type="match status" value="1"/>
</dbReference>
<dbReference type="Pfam" id="PF16499">
    <property type="entry name" value="Melibiase_2"/>
    <property type="match status" value="1"/>
</dbReference>
<keyword evidence="6 8" id="KW-1015">Disulfide bond</keyword>
<dbReference type="OrthoDB" id="9807519at2"/>
<protein>
    <recommendedName>
        <fullName evidence="3 8">Alpha-galactosidase</fullName>
        <ecNumber evidence="3 8">3.2.1.22</ecNumber>
    </recommendedName>
    <alternativeName>
        <fullName evidence="8">Melibiase</fullName>
    </alternativeName>
</protein>
<dbReference type="SUPFAM" id="SSF51011">
    <property type="entry name" value="Glycosyl hydrolase domain"/>
    <property type="match status" value="1"/>
</dbReference>
<keyword evidence="7 8" id="KW-0326">Glycosidase</keyword>
<dbReference type="EMBL" id="LKTP01000034">
    <property type="protein sequence ID" value="KRG27685.1"/>
    <property type="molecule type" value="Genomic_DNA"/>
</dbReference>
<dbReference type="InterPro" id="IPR041233">
    <property type="entry name" value="Melibiase_C"/>
</dbReference>
<evidence type="ECO:0000256" key="5">
    <source>
        <dbReference type="ARBA" id="ARBA00022801"/>
    </source>
</evidence>
<feature type="domain" description="Alpha galactosidase C-terminal" evidence="10">
    <location>
        <begin position="314"/>
        <end position="399"/>
    </location>
</feature>
<evidence type="ECO:0000256" key="9">
    <source>
        <dbReference type="SAM" id="SignalP"/>
    </source>
</evidence>
<dbReference type="CDD" id="cd14792">
    <property type="entry name" value="GH27"/>
    <property type="match status" value="1"/>
</dbReference>
<keyword evidence="12" id="KW-1185">Reference proteome</keyword>
<evidence type="ECO:0000256" key="7">
    <source>
        <dbReference type="ARBA" id="ARBA00023295"/>
    </source>
</evidence>
<dbReference type="Proteomes" id="UP000051643">
    <property type="component" value="Unassembled WGS sequence"/>
</dbReference>
<dbReference type="Gene3D" id="3.20.20.70">
    <property type="entry name" value="Aldolase class I"/>
    <property type="match status" value="1"/>
</dbReference>
<evidence type="ECO:0000256" key="6">
    <source>
        <dbReference type="ARBA" id="ARBA00023157"/>
    </source>
</evidence>
<evidence type="ECO:0000313" key="12">
    <source>
        <dbReference type="Proteomes" id="UP000051643"/>
    </source>
</evidence>
<dbReference type="InterPro" id="IPR013780">
    <property type="entry name" value="Glyco_hydro_b"/>
</dbReference>
<comment type="caution">
    <text evidence="11">The sequence shown here is derived from an EMBL/GenBank/DDBJ whole genome shotgun (WGS) entry which is preliminary data.</text>
</comment>
<evidence type="ECO:0000256" key="8">
    <source>
        <dbReference type="RuleBase" id="RU361168"/>
    </source>
</evidence>
<name>A0A0Q9Z4A2_9FLAO</name>
<organism evidence="11 12">
    <name type="scientific">Salegentibacter mishustinae</name>
    <dbReference type="NCBI Taxonomy" id="270918"/>
    <lineage>
        <taxon>Bacteria</taxon>
        <taxon>Pseudomonadati</taxon>
        <taxon>Bacteroidota</taxon>
        <taxon>Flavobacteriia</taxon>
        <taxon>Flavobacteriales</taxon>
        <taxon>Flavobacteriaceae</taxon>
        <taxon>Salegentibacter</taxon>
    </lineage>
</organism>
<keyword evidence="4 9" id="KW-0732">Signal</keyword>
<dbReference type="InterPro" id="IPR002241">
    <property type="entry name" value="Glyco_hydro_27"/>
</dbReference>
<dbReference type="GO" id="GO:0016052">
    <property type="term" value="P:carbohydrate catabolic process"/>
    <property type="evidence" value="ECO:0007669"/>
    <property type="project" value="UniProtKB-ARBA"/>
</dbReference>